<sequence>MIGGDGSVHGTFRSAMTGAAALTGTAALGTRPAATAPPDAWWAAGPAAHQAERVINPSPASRSPGGGMYPIVEVGGACGRSRRDGDRGRSAAGGSSGVRPAPRGSRNSRRTYTDLSTSTAQRCRDS</sequence>
<gene>
    <name evidence="2" type="ordered locus">FRAAL1138</name>
</gene>
<dbReference type="KEGG" id="fal:FRAAL1138"/>
<keyword evidence="3" id="KW-1185">Reference proteome</keyword>
<feature type="compositionally biased region" description="Low complexity" evidence="1">
    <location>
        <begin position="30"/>
        <end position="49"/>
    </location>
</feature>
<evidence type="ECO:0000313" key="3">
    <source>
        <dbReference type="Proteomes" id="UP000000657"/>
    </source>
</evidence>
<proteinExistence type="predicted"/>
<dbReference type="STRING" id="326424.FRAAL1138"/>
<organism evidence="2 3">
    <name type="scientific">Frankia alni (strain DSM 45986 / CECT 9034 / ACN14a)</name>
    <dbReference type="NCBI Taxonomy" id="326424"/>
    <lineage>
        <taxon>Bacteria</taxon>
        <taxon>Bacillati</taxon>
        <taxon>Actinomycetota</taxon>
        <taxon>Actinomycetes</taxon>
        <taxon>Frankiales</taxon>
        <taxon>Frankiaceae</taxon>
        <taxon>Frankia</taxon>
    </lineage>
</organism>
<evidence type="ECO:0000256" key="1">
    <source>
        <dbReference type="SAM" id="MobiDB-lite"/>
    </source>
</evidence>
<evidence type="ECO:0000313" key="2">
    <source>
        <dbReference type="EMBL" id="CAJ59802.1"/>
    </source>
</evidence>
<feature type="compositionally biased region" description="Polar residues" evidence="1">
    <location>
        <begin position="113"/>
        <end position="126"/>
    </location>
</feature>
<feature type="region of interest" description="Disordered" evidence="1">
    <location>
        <begin position="30"/>
        <end position="126"/>
    </location>
</feature>
<protein>
    <submittedName>
        <fullName evidence="2">Uncharacterized protein</fullName>
    </submittedName>
</protein>
<dbReference type="EMBL" id="CT573213">
    <property type="protein sequence ID" value="CAJ59802.1"/>
    <property type="molecule type" value="Genomic_DNA"/>
</dbReference>
<dbReference type="HOGENOM" id="CLU_1978245_0_0_11"/>
<name>Q0RRL6_FRAAA</name>
<dbReference type="AlphaFoldDB" id="Q0RRL6"/>
<reference evidence="2 3" key="1">
    <citation type="journal article" date="2007" name="Genome Res.">
        <title>Genome characteristics of facultatively symbiotic Frankia sp. strains reflect host range and host plant biogeography.</title>
        <authorList>
            <person name="Normand P."/>
            <person name="Lapierre P."/>
            <person name="Tisa L.S."/>
            <person name="Gogarten J.P."/>
            <person name="Alloisio N."/>
            <person name="Bagnarol E."/>
            <person name="Bassi C.A."/>
            <person name="Berry A.M."/>
            <person name="Bickhart D.M."/>
            <person name="Choisne N."/>
            <person name="Couloux A."/>
            <person name="Cournoyer B."/>
            <person name="Cruveiller S."/>
            <person name="Daubin V."/>
            <person name="Demange N."/>
            <person name="Francino M.P."/>
            <person name="Goltsman E."/>
            <person name="Huang Y."/>
            <person name="Kopp O.R."/>
            <person name="Labarre L."/>
            <person name="Lapidus A."/>
            <person name="Lavire C."/>
            <person name="Marechal J."/>
            <person name="Martinez M."/>
            <person name="Mastronunzio J.E."/>
            <person name="Mullin B.C."/>
            <person name="Niemann J."/>
            <person name="Pujic P."/>
            <person name="Rawnsley T."/>
            <person name="Rouy Z."/>
            <person name="Schenowitz C."/>
            <person name="Sellstedt A."/>
            <person name="Tavares F."/>
            <person name="Tomkins J.P."/>
            <person name="Vallenet D."/>
            <person name="Valverde C."/>
            <person name="Wall L.G."/>
            <person name="Wang Y."/>
            <person name="Medigue C."/>
            <person name="Benson D.R."/>
        </authorList>
    </citation>
    <scope>NUCLEOTIDE SEQUENCE [LARGE SCALE GENOMIC DNA]</scope>
    <source>
        <strain evidence="3">DSM 45986 / CECT 9034 / ACN14a</strain>
    </source>
</reference>
<accession>Q0RRL6</accession>
<dbReference type="Proteomes" id="UP000000657">
    <property type="component" value="Chromosome"/>
</dbReference>